<dbReference type="HOGENOM" id="CLU_039173_1_0_6"/>
<keyword evidence="10" id="KW-1185">Reference proteome</keyword>
<dbReference type="Gene3D" id="3.30.479.30">
    <property type="entry name" value="Band 7 domain"/>
    <property type="match status" value="1"/>
</dbReference>
<dbReference type="InterPro" id="IPR010201">
    <property type="entry name" value="HflK"/>
</dbReference>
<dbReference type="SUPFAM" id="SSF117892">
    <property type="entry name" value="Band 7/SPFH domain"/>
    <property type="match status" value="1"/>
</dbReference>
<proteinExistence type="inferred from homology"/>
<dbReference type="GO" id="GO:0016020">
    <property type="term" value="C:membrane"/>
    <property type="evidence" value="ECO:0007669"/>
    <property type="project" value="UniProtKB-SubCell"/>
</dbReference>
<sequence length="385" mass="42708">MAWNEPGGNGSKDPWGHRKNEQGPPDLDEVIKKMRDKLGGWFGGNPNRPIGGSGDNLSGLTVTILMGALLGIWLLFGFYIVQPAERGVVTRFGRYQQTTDQGLHWHLPYPIEDVQKIDVQQVRAINHKALMLTEDENIVEIELVVQYQVGENETDAKNYLFNVLEPDNTLHQATESALREIVGSSNMDAVLTNERDRVTADATKLIQTIVNNYQTGLKVISVNMQNAQPPEAVQSAFADVIKAREDEERSKNKAQTYKNGVVEQAGGTAGKLIEEAKAYKSMVVAHAQGETQRFAKILTEYEKAPTITRQRLYLEAMEAVLDNTSKVLVDIPGNNNLMVLPLDKILTSSQLTEAAKLTPTLPSTTNMPSQSENNKENDPRSRGER</sequence>
<keyword evidence="3 6" id="KW-0812">Transmembrane</keyword>
<dbReference type="InterPro" id="IPR001107">
    <property type="entry name" value="Band_7"/>
</dbReference>
<dbReference type="STRING" id="40754.THII_2392"/>
<comment type="subcellular location">
    <subcellularLocation>
        <location evidence="1">Membrane</location>
        <topology evidence="1">Single-pass membrane protein</topology>
    </subcellularLocation>
</comment>
<feature type="domain" description="Band 7" evidence="8">
    <location>
        <begin position="76"/>
        <end position="241"/>
    </location>
</feature>
<evidence type="ECO:0000259" key="8">
    <source>
        <dbReference type="SMART" id="SM00244"/>
    </source>
</evidence>
<name>A0A090AHE5_9GAMM</name>
<dbReference type="EMBL" id="AP014633">
    <property type="protein sequence ID" value="BAP56689.1"/>
    <property type="molecule type" value="Genomic_DNA"/>
</dbReference>
<dbReference type="KEGG" id="tig:THII_2392"/>
<evidence type="ECO:0000256" key="3">
    <source>
        <dbReference type="ARBA" id="ARBA00022692"/>
    </source>
</evidence>
<dbReference type="Pfam" id="PF12221">
    <property type="entry name" value="HflK_N"/>
    <property type="match status" value="1"/>
</dbReference>
<dbReference type="PANTHER" id="PTHR43327:SF2">
    <property type="entry name" value="MODULATOR OF FTSH PROTEASE HFLK"/>
    <property type="match status" value="1"/>
</dbReference>
<dbReference type="SMART" id="SM00244">
    <property type="entry name" value="PHB"/>
    <property type="match status" value="1"/>
</dbReference>
<comment type="subunit">
    <text evidence="6">HflC and HflK may interact to form a multimeric complex.</text>
</comment>
<feature type="transmembrane region" description="Helical" evidence="6">
    <location>
        <begin position="57"/>
        <end position="81"/>
    </location>
</feature>
<evidence type="ECO:0000256" key="2">
    <source>
        <dbReference type="ARBA" id="ARBA00006971"/>
    </source>
</evidence>
<dbReference type="NCBIfam" id="TIGR01933">
    <property type="entry name" value="hflK"/>
    <property type="match status" value="1"/>
</dbReference>
<dbReference type="OrthoDB" id="9779595at2"/>
<dbReference type="CDD" id="cd03404">
    <property type="entry name" value="SPFH_HflK"/>
    <property type="match status" value="1"/>
</dbReference>
<dbReference type="InterPro" id="IPR036013">
    <property type="entry name" value="Band_7/SPFH_dom_sf"/>
</dbReference>
<evidence type="ECO:0000313" key="9">
    <source>
        <dbReference type="EMBL" id="BAP56689.1"/>
    </source>
</evidence>
<keyword evidence="5 6" id="KW-0472">Membrane</keyword>
<dbReference type="Proteomes" id="UP000031623">
    <property type="component" value="Chromosome"/>
</dbReference>
<reference evidence="9 10" key="1">
    <citation type="journal article" date="2014" name="ISME J.">
        <title>Ecophysiology of Thioploca ingrica as revealed by the complete genome sequence supplemented with proteomic evidence.</title>
        <authorList>
            <person name="Kojima H."/>
            <person name="Ogura Y."/>
            <person name="Yamamoto N."/>
            <person name="Togashi T."/>
            <person name="Mori H."/>
            <person name="Watanabe T."/>
            <person name="Nemoto F."/>
            <person name="Kurokawa K."/>
            <person name="Hayashi T."/>
            <person name="Fukui M."/>
        </authorList>
    </citation>
    <scope>NUCLEOTIDE SEQUENCE [LARGE SCALE GENOMIC DNA]</scope>
</reference>
<dbReference type="InterPro" id="IPR050710">
    <property type="entry name" value="Band7/mec-2_domain"/>
</dbReference>
<feature type="compositionally biased region" description="Basic and acidic residues" evidence="7">
    <location>
        <begin position="373"/>
        <end position="385"/>
    </location>
</feature>
<evidence type="ECO:0000256" key="6">
    <source>
        <dbReference type="RuleBase" id="RU364113"/>
    </source>
</evidence>
<comment type="function">
    <text evidence="6">HflC and HflK could encode or regulate a protease.</text>
</comment>
<evidence type="ECO:0000256" key="5">
    <source>
        <dbReference type="ARBA" id="ARBA00023136"/>
    </source>
</evidence>
<dbReference type="Pfam" id="PF01145">
    <property type="entry name" value="Band_7"/>
    <property type="match status" value="1"/>
</dbReference>
<feature type="compositionally biased region" description="Polar residues" evidence="7">
    <location>
        <begin position="360"/>
        <end position="372"/>
    </location>
</feature>
<dbReference type="InterPro" id="IPR020980">
    <property type="entry name" value="Membrane_HflK_N"/>
</dbReference>
<organism evidence="9 10">
    <name type="scientific">Thioploca ingrica</name>
    <dbReference type="NCBI Taxonomy" id="40754"/>
    <lineage>
        <taxon>Bacteria</taxon>
        <taxon>Pseudomonadati</taxon>
        <taxon>Pseudomonadota</taxon>
        <taxon>Gammaproteobacteria</taxon>
        <taxon>Thiotrichales</taxon>
        <taxon>Thiotrichaceae</taxon>
        <taxon>Thioploca</taxon>
    </lineage>
</organism>
<evidence type="ECO:0000256" key="4">
    <source>
        <dbReference type="ARBA" id="ARBA00022989"/>
    </source>
</evidence>
<evidence type="ECO:0000313" key="10">
    <source>
        <dbReference type="Proteomes" id="UP000031623"/>
    </source>
</evidence>
<keyword evidence="4 6" id="KW-1133">Transmembrane helix</keyword>
<protein>
    <recommendedName>
        <fullName evidence="6">Protein HflK</fullName>
    </recommendedName>
</protein>
<feature type="region of interest" description="Disordered" evidence="7">
    <location>
        <begin position="357"/>
        <end position="385"/>
    </location>
</feature>
<comment type="similarity">
    <text evidence="2 6">Belongs to the band 7/mec-2 family. HflK subfamily.</text>
</comment>
<gene>
    <name evidence="9" type="ORF">THII_2392</name>
</gene>
<evidence type="ECO:0000256" key="1">
    <source>
        <dbReference type="ARBA" id="ARBA00004167"/>
    </source>
</evidence>
<dbReference type="PANTHER" id="PTHR43327">
    <property type="entry name" value="STOMATIN-LIKE PROTEIN 2, MITOCHONDRIAL"/>
    <property type="match status" value="1"/>
</dbReference>
<accession>A0A090AHE5</accession>
<feature type="region of interest" description="Disordered" evidence="7">
    <location>
        <begin position="1"/>
        <end position="27"/>
    </location>
</feature>
<dbReference type="AlphaFoldDB" id="A0A090AHE5"/>
<evidence type="ECO:0000256" key="7">
    <source>
        <dbReference type="SAM" id="MobiDB-lite"/>
    </source>
</evidence>